<gene>
    <name evidence="2" type="ORF">A2Z21_07055</name>
</gene>
<comment type="caution">
    <text evidence="2">The sequence shown here is derived from an EMBL/GenBank/DDBJ whole genome shotgun (WGS) entry which is preliminary data.</text>
</comment>
<name>A0A1F5UTG8_FRAXR</name>
<accession>A0A1F5UTG8</accession>
<dbReference type="AlphaFoldDB" id="A0A1F5UTG8"/>
<feature type="region of interest" description="Disordered" evidence="1">
    <location>
        <begin position="1"/>
        <end position="21"/>
    </location>
</feature>
<dbReference type="EMBL" id="MFGX01000081">
    <property type="protein sequence ID" value="OGF54447.1"/>
    <property type="molecule type" value="Genomic_DNA"/>
</dbReference>
<dbReference type="Proteomes" id="UP000179157">
    <property type="component" value="Unassembled WGS sequence"/>
</dbReference>
<reference evidence="2 3" key="1">
    <citation type="journal article" date="2016" name="Nat. Commun.">
        <title>Thousands of microbial genomes shed light on interconnected biogeochemical processes in an aquifer system.</title>
        <authorList>
            <person name="Anantharaman K."/>
            <person name="Brown C.T."/>
            <person name="Hug L.A."/>
            <person name="Sharon I."/>
            <person name="Castelle C.J."/>
            <person name="Probst A.J."/>
            <person name="Thomas B.C."/>
            <person name="Singh A."/>
            <person name="Wilkins M.J."/>
            <person name="Karaoz U."/>
            <person name="Brodie E.L."/>
            <person name="Williams K.H."/>
            <person name="Hubbard S.S."/>
            <person name="Banfield J.F."/>
        </authorList>
    </citation>
    <scope>NUCLEOTIDE SEQUENCE [LARGE SCALE GENOMIC DNA]</scope>
    <source>
        <strain evidence="3">RBG_16_55_9</strain>
    </source>
</reference>
<sequence length="102" mass="11831">MGRREAPRPTLTHNQRHPGGVTAVRNMNIHDRIAASRDRAFFKSHKGRVSTIADRPPVHAPSEGDSNREYSNIQPFYAFFRMIRNAFERISEARRLKHEKAH</sequence>
<protein>
    <submittedName>
        <fullName evidence="2">Uncharacterized protein</fullName>
    </submittedName>
</protein>
<evidence type="ECO:0000313" key="2">
    <source>
        <dbReference type="EMBL" id="OGF54447.1"/>
    </source>
</evidence>
<evidence type="ECO:0000256" key="1">
    <source>
        <dbReference type="SAM" id="MobiDB-lite"/>
    </source>
</evidence>
<evidence type="ECO:0000313" key="3">
    <source>
        <dbReference type="Proteomes" id="UP000179157"/>
    </source>
</evidence>
<organism evidence="2 3">
    <name type="scientific">Fraserbacteria sp. (strain RBG_16_55_9)</name>
    <dbReference type="NCBI Taxonomy" id="1817864"/>
    <lineage>
        <taxon>Bacteria</taxon>
        <taxon>Candidatus Fraseribacteriota</taxon>
    </lineage>
</organism>
<proteinExistence type="predicted"/>